<feature type="region of interest" description="Disordered" evidence="1">
    <location>
        <begin position="646"/>
        <end position="671"/>
    </location>
</feature>
<proteinExistence type="predicted"/>
<feature type="region of interest" description="Disordered" evidence="1">
    <location>
        <begin position="471"/>
        <end position="518"/>
    </location>
</feature>
<accession>A0A6A4VSY0</accession>
<protein>
    <submittedName>
        <fullName evidence="2">Uncharacterized protein</fullName>
    </submittedName>
</protein>
<organism evidence="2 3">
    <name type="scientific">Amphibalanus amphitrite</name>
    <name type="common">Striped barnacle</name>
    <name type="synonym">Balanus amphitrite</name>
    <dbReference type="NCBI Taxonomy" id="1232801"/>
    <lineage>
        <taxon>Eukaryota</taxon>
        <taxon>Metazoa</taxon>
        <taxon>Ecdysozoa</taxon>
        <taxon>Arthropoda</taxon>
        <taxon>Crustacea</taxon>
        <taxon>Multicrustacea</taxon>
        <taxon>Cirripedia</taxon>
        <taxon>Thoracica</taxon>
        <taxon>Thoracicalcarea</taxon>
        <taxon>Balanomorpha</taxon>
        <taxon>Balanoidea</taxon>
        <taxon>Balanidae</taxon>
        <taxon>Amphibalaninae</taxon>
        <taxon>Amphibalanus</taxon>
    </lineage>
</organism>
<dbReference type="OrthoDB" id="6348149at2759"/>
<feature type="compositionally biased region" description="Basic residues" evidence="1">
    <location>
        <begin position="216"/>
        <end position="228"/>
    </location>
</feature>
<feature type="compositionally biased region" description="Low complexity" evidence="1">
    <location>
        <begin position="342"/>
        <end position="357"/>
    </location>
</feature>
<feature type="region of interest" description="Disordered" evidence="1">
    <location>
        <begin position="207"/>
        <end position="230"/>
    </location>
</feature>
<dbReference type="EMBL" id="VIIS01001773">
    <property type="protein sequence ID" value="KAF0293108.1"/>
    <property type="molecule type" value="Genomic_DNA"/>
</dbReference>
<feature type="region of interest" description="Disordered" evidence="1">
    <location>
        <begin position="74"/>
        <end position="103"/>
    </location>
</feature>
<sequence length="671" mass="71460">MGACRMDRRGGTACALSASLEPQRPQRPTGSPFEQTVRACLVTASMKGYSQKNYHIGDGTLYSVMIPHQTKQVARTYRGSTPGRGRGRGRGRGPAAAAGGARGRRQLKFHHQALPPEYLDHYVQRMNQEAASLLAQEVTAQAAREASPPQPPPEPPAATAALPHLTPDVLSAACQAGRRHGTSTVRPETLSKVASVIAANSKYRQILPRPAPNRGTRTRGRGRGRGRGSRAIPGFIQEVHGSMNKGQEKILVEKSSYDGGSLFPTSVSAHLVKAIPGPSAALAAAAAAGCEPPAGGAEAAAAAAAALSRLQGGLESPLEGRHRSRKPRKADICHMVDGGGSERSPSSPETPDTPPMSMLQTLLSAKPEPGDGAEEFYSRLHEYLPMYQRLLAGAGAHSDSGEQDEPLNLCIRDLSLSDGPSVKSEPSADESPPDSPSEAAWGSDYVFWPEAGVMVHPLMLEHHWRQRAKGDAATWAGDAPDSPTDAGGAADGGSRRKKRSPAHVLSGNSASAGAGGFGSTSDVSICKFKFKGGANPSLQEKKKLSLNSDGQFRFFQNERTPPTAPGEQSVASTSSERAAPSPDRKRKRAGPLEQHRQLEKKFREQGFLIQTAQTESAEGATYCKFRQLKKFTRYLFRSWRDYLPEEGEEGDTAAPSETAGSESPPLAEVKL</sequence>
<dbReference type="AlphaFoldDB" id="A0A6A4VSY0"/>
<evidence type="ECO:0000256" key="1">
    <source>
        <dbReference type="SAM" id="MobiDB-lite"/>
    </source>
</evidence>
<feature type="region of interest" description="Disordered" evidence="1">
    <location>
        <begin position="418"/>
        <end position="439"/>
    </location>
</feature>
<feature type="region of interest" description="Disordered" evidence="1">
    <location>
        <begin position="138"/>
        <end position="161"/>
    </location>
</feature>
<gene>
    <name evidence="2" type="ORF">FJT64_009005</name>
</gene>
<name>A0A6A4VSY0_AMPAM</name>
<keyword evidence="3" id="KW-1185">Reference proteome</keyword>
<evidence type="ECO:0000313" key="2">
    <source>
        <dbReference type="EMBL" id="KAF0293108.1"/>
    </source>
</evidence>
<feature type="region of interest" description="Disordered" evidence="1">
    <location>
        <begin position="555"/>
        <end position="594"/>
    </location>
</feature>
<feature type="compositionally biased region" description="Low complexity" evidence="1">
    <location>
        <begin position="476"/>
        <end position="488"/>
    </location>
</feature>
<evidence type="ECO:0000313" key="3">
    <source>
        <dbReference type="Proteomes" id="UP000440578"/>
    </source>
</evidence>
<dbReference type="Proteomes" id="UP000440578">
    <property type="component" value="Unassembled WGS sequence"/>
</dbReference>
<comment type="caution">
    <text evidence="2">The sequence shown here is derived from an EMBL/GenBank/DDBJ whole genome shotgun (WGS) entry which is preliminary data.</text>
</comment>
<feature type="region of interest" description="Disordered" evidence="1">
    <location>
        <begin position="314"/>
        <end position="357"/>
    </location>
</feature>
<reference evidence="2 3" key="1">
    <citation type="submission" date="2019-07" db="EMBL/GenBank/DDBJ databases">
        <title>Draft genome assembly of a fouling barnacle, Amphibalanus amphitrite (Darwin, 1854): The first reference genome for Thecostraca.</title>
        <authorList>
            <person name="Kim W."/>
        </authorList>
    </citation>
    <scope>NUCLEOTIDE SEQUENCE [LARGE SCALE GENOMIC DNA]</scope>
    <source>
        <strain evidence="2">SNU_AA5</strain>
        <tissue evidence="2">Soma without cirri and trophi</tissue>
    </source>
</reference>